<reference evidence="3 4" key="1">
    <citation type="submission" date="2019-05" db="EMBL/GenBank/DDBJ databases">
        <title>Genome of Alcanivorax gelatiniphagus, an oil degrading marine bacteria.</title>
        <authorList>
            <person name="Kwon K.K."/>
        </authorList>
    </citation>
    <scope>NUCLEOTIDE SEQUENCE [LARGE SCALE GENOMIC DNA]</scope>
    <source>
        <strain evidence="3 4">MEBiC 08158</strain>
    </source>
</reference>
<dbReference type="EMBL" id="VCQT01000044">
    <property type="protein sequence ID" value="TMW11319.1"/>
    <property type="molecule type" value="Genomic_DNA"/>
</dbReference>
<evidence type="ECO:0000313" key="4">
    <source>
        <dbReference type="Proteomes" id="UP000739180"/>
    </source>
</evidence>
<name>A0ABY2XJ73_9GAMM</name>
<feature type="domain" description="Autotransporter" evidence="2">
    <location>
        <begin position="737"/>
        <end position="1012"/>
    </location>
</feature>
<dbReference type="NCBIfam" id="TIGR02601">
    <property type="entry name" value="autotrns_rpt"/>
    <property type="match status" value="1"/>
</dbReference>
<keyword evidence="1" id="KW-0732">Signal</keyword>
<keyword evidence="4" id="KW-1185">Reference proteome</keyword>
<dbReference type="SUPFAM" id="SSF103515">
    <property type="entry name" value="Autotransporter"/>
    <property type="match status" value="1"/>
</dbReference>
<proteinExistence type="predicted"/>
<dbReference type="NCBIfam" id="TIGR04393">
    <property type="entry name" value="rpt_T5SS_PEPC"/>
    <property type="match status" value="2"/>
</dbReference>
<dbReference type="PROSITE" id="PS51208">
    <property type="entry name" value="AUTOTRANSPORTER"/>
    <property type="match status" value="1"/>
</dbReference>
<evidence type="ECO:0000259" key="2">
    <source>
        <dbReference type="PROSITE" id="PS51208"/>
    </source>
</evidence>
<evidence type="ECO:0000313" key="3">
    <source>
        <dbReference type="EMBL" id="TMW11319.1"/>
    </source>
</evidence>
<dbReference type="InterPro" id="IPR006315">
    <property type="entry name" value="OM_autotransptr_brl_dom"/>
</dbReference>
<dbReference type="InterPro" id="IPR011050">
    <property type="entry name" value="Pectin_lyase_fold/virulence"/>
</dbReference>
<dbReference type="SMART" id="SM00869">
    <property type="entry name" value="Autotransporter"/>
    <property type="match status" value="1"/>
</dbReference>
<dbReference type="InterPro" id="IPR005546">
    <property type="entry name" value="Autotransporte_beta"/>
</dbReference>
<dbReference type="SUPFAM" id="SSF51126">
    <property type="entry name" value="Pectin lyase-like"/>
    <property type="match status" value="1"/>
</dbReference>
<dbReference type="InterPro" id="IPR030895">
    <property type="entry name" value="T5SS_PEPC_rpt"/>
</dbReference>
<evidence type="ECO:0000256" key="1">
    <source>
        <dbReference type="ARBA" id="ARBA00022729"/>
    </source>
</evidence>
<dbReference type="Pfam" id="PF03797">
    <property type="entry name" value="Autotransporter"/>
    <property type="match status" value="1"/>
</dbReference>
<dbReference type="InterPro" id="IPR036709">
    <property type="entry name" value="Autotransporte_beta_dom_sf"/>
</dbReference>
<protein>
    <submittedName>
        <fullName evidence="3">Autotransporter domain-containing protein</fullName>
    </submittedName>
</protein>
<dbReference type="InterPro" id="IPR013425">
    <property type="entry name" value="Autotrns_rpt"/>
</dbReference>
<sequence>MDLRILDGRCTTKTAAPGFFGGTMVVLSRRRTALPGSLVFLLAAGPLAGPALAAPDDHLIDHGAIVNLPGDRPDPWTVDINLFVGFEGAGTLNVTDGVEVNAGFAILGNLVGSAGTLTVTGPQTRFNSPNGQAYGTHGSADVRFADGARIVSGGTVLGQEEDGRASVLLEDEDTQWDLSGSLAVGRWGQADLTVRDGQVNVGTFIQLARRDGAEGSITLDGGSLSSQRYTYVGMGGRGVMTLINGARMDTAQGLLGYESTGSGELHLSGADTLWSGKTYLYVGYGGEGLATVADGATVRIAATGDDPSLVILSGLEGSSGTLYIGGENDVTGAGVLDVQEVRYGAGEGTLVFNHSDADYRFLPVLNGHGRVEHRAGDTWLTGVSEGFSGEASLTGGTLTLAANDALGSATLELDGGTLATWGDITLGHDTVQLSDTTLRAESGTATFTGALDLGDSLLTVDGPGNTVLSGDISSGTGALDMIGSGRLTLTGDASAFSGEHRVNDGVLSVEGTLGGQLSVFSGGRLQGNGQVGATEVGAGGVLAPGNSIGALTVNGDLTLMDGAVFEVEVDPAGSAADHVHVTGQATLAGSVVHLGEVGEYRPISRYRILTADGGLVDRFDQVTSDFLFLDAGLIYDANNVDLELRRNDLDFAEVAGTDNQRAVAVAVQSLAAGNALHDAVAMQTGSPRALANAYDTLSGEVHASAAGALLEDSRLLRDAALERFGDDDRLAAGTTLARGQGVTAWLRAYGNVGKTDGEPGTADRRRDSHGALLGVDRVFTGAGRVGALLGAGSTDLTLADRRGGGDIDSVHAGLFGEYRHGPGALRGGLFYSHHRIDTRRRAVLEGLDESLTGHRDADTWQVFVEAAHRFGTTTRHAEPFLRLAQVRTVLHGGDEHGGDAALHGARESLDATFSTLGARLSTTLPGEPTTRLYGSLGWRHALGDTTPEASLRFAGGQAFTVEGAPLARDTLATEVGFSWLLAPRATLTLGYLGETGDGRADHGGQARFGWSF</sequence>
<dbReference type="NCBIfam" id="TIGR01414">
    <property type="entry name" value="autotrans_barl"/>
    <property type="match status" value="1"/>
</dbReference>
<comment type="caution">
    <text evidence="3">The sequence shown here is derived from an EMBL/GenBank/DDBJ whole genome shotgun (WGS) entry which is preliminary data.</text>
</comment>
<gene>
    <name evidence="3" type="ORF">FGS76_14765</name>
</gene>
<organism evidence="3 4">
    <name type="scientific">Alloalcanivorax gelatiniphagus</name>
    <dbReference type="NCBI Taxonomy" id="1194167"/>
    <lineage>
        <taxon>Bacteria</taxon>
        <taxon>Pseudomonadati</taxon>
        <taxon>Pseudomonadota</taxon>
        <taxon>Gammaproteobacteria</taxon>
        <taxon>Oceanospirillales</taxon>
        <taxon>Alcanivoracaceae</taxon>
        <taxon>Alloalcanivorax</taxon>
    </lineage>
</organism>
<dbReference type="Gene3D" id="2.40.128.130">
    <property type="entry name" value="Autotransporter beta-domain"/>
    <property type="match status" value="1"/>
</dbReference>
<accession>A0ABY2XJ73</accession>
<dbReference type="Proteomes" id="UP000739180">
    <property type="component" value="Unassembled WGS sequence"/>
</dbReference>